<dbReference type="EMBL" id="GBRH01268850">
    <property type="protein sequence ID" value="JAD29045.1"/>
    <property type="molecule type" value="Transcribed_RNA"/>
</dbReference>
<dbReference type="AlphaFoldDB" id="A0A0A8YX16"/>
<reference evidence="1" key="1">
    <citation type="submission" date="2014-09" db="EMBL/GenBank/DDBJ databases">
        <authorList>
            <person name="Magalhaes I.L.F."/>
            <person name="Oliveira U."/>
            <person name="Santos F.R."/>
            <person name="Vidigal T.H.D.A."/>
            <person name="Brescovit A.D."/>
            <person name="Santos A.J."/>
        </authorList>
    </citation>
    <scope>NUCLEOTIDE SEQUENCE</scope>
    <source>
        <tissue evidence="1">Shoot tissue taken approximately 20 cm above the soil surface</tissue>
    </source>
</reference>
<name>A0A0A8YX16_ARUDO</name>
<accession>A0A0A8YX16</accession>
<sequence length="50" mass="5964">MWGRLSNRERHANLFIYSEISNPHIIRKKKGKQDNISLLFFVKIFFSVAL</sequence>
<reference evidence="1" key="2">
    <citation type="journal article" date="2015" name="Data Brief">
        <title>Shoot transcriptome of the giant reed, Arundo donax.</title>
        <authorList>
            <person name="Barrero R.A."/>
            <person name="Guerrero F.D."/>
            <person name="Moolhuijzen P."/>
            <person name="Goolsby J.A."/>
            <person name="Tidwell J."/>
            <person name="Bellgard S.E."/>
            <person name="Bellgard M.I."/>
        </authorList>
    </citation>
    <scope>NUCLEOTIDE SEQUENCE</scope>
    <source>
        <tissue evidence="1">Shoot tissue taken approximately 20 cm above the soil surface</tissue>
    </source>
</reference>
<protein>
    <submittedName>
        <fullName evidence="1">Uncharacterized protein</fullName>
    </submittedName>
</protein>
<organism evidence="1">
    <name type="scientific">Arundo donax</name>
    <name type="common">Giant reed</name>
    <name type="synonym">Donax arundinaceus</name>
    <dbReference type="NCBI Taxonomy" id="35708"/>
    <lineage>
        <taxon>Eukaryota</taxon>
        <taxon>Viridiplantae</taxon>
        <taxon>Streptophyta</taxon>
        <taxon>Embryophyta</taxon>
        <taxon>Tracheophyta</taxon>
        <taxon>Spermatophyta</taxon>
        <taxon>Magnoliopsida</taxon>
        <taxon>Liliopsida</taxon>
        <taxon>Poales</taxon>
        <taxon>Poaceae</taxon>
        <taxon>PACMAD clade</taxon>
        <taxon>Arundinoideae</taxon>
        <taxon>Arundineae</taxon>
        <taxon>Arundo</taxon>
    </lineage>
</organism>
<proteinExistence type="predicted"/>
<evidence type="ECO:0000313" key="1">
    <source>
        <dbReference type="EMBL" id="JAD29045.1"/>
    </source>
</evidence>